<proteinExistence type="predicted"/>
<reference evidence="3" key="1">
    <citation type="submission" date="2019-05" db="EMBL/GenBank/DDBJ databases">
        <title>Whole genome sequencing of Pseudanabaena catenata USMAC16.</title>
        <authorList>
            <person name="Khan Z."/>
            <person name="Omar W.M."/>
            <person name="Convey P."/>
            <person name="Merican F."/>
            <person name="Najimudin N."/>
        </authorList>
    </citation>
    <scope>NUCLEOTIDE SEQUENCE</scope>
    <source>
        <strain evidence="3">USMAC16</strain>
    </source>
</reference>
<evidence type="ECO:0000313" key="3">
    <source>
        <dbReference type="EMBL" id="MDG3495590.1"/>
    </source>
</evidence>
<gene>
    <name evidence="3" type="ORF">FEV09_13620</name>
</gene>
<evidence type="ECO:0000259" key="2">
    <source>
        <dbReference type="Pfam" id="PF13827"/>
    </source>
</evidence>
<feature type="domain" description="DUF4189" evidence="2">
    <location>
        <begin position="29"/>
        <end position="115"/>
    </location>
</feature>
<evidence type="ECO:0000313" key="4">
    <source>
        <dbReference type="Proteomes" id="UP001152872"/>
    </source>
</evidence>
<dbReference type="Pfam" id="PF13827">
    <property type="entry name" value="DUF4189"/>
    <property type="match status" value="1"/>
</dbReference>
<accession>A0A9X4MBZ0</accession>
<feature type="chain" id="PRO_5040732128" evidence="1">
    <location>
        <begin position="26"/>
        <end position="118"/>
    </location>
</feature>
<dbReference type="Proteomes" id="UP001152872">
    <property type="component" value="Unassembled WGS sequence"/>
</dbReference>
<evidence type="ECO:0000256" key="1">
    <source>
        <dbReference type="SAM" id="SignalP"/>
    </source>
</evidence>
<protein>
    <submittedName>
        <fullName evidence="3">DUF4189 domain-containing protein</fullName>
    </submittedName>
</protein>
<name>A0A9X4MBZ0_9CYAN</name>
<dbReference type="RefSeq" id="WP_009627723.1">
    <property type="nucleotide sequence ID" value="NZ_VBTY01000111.1"/>
</dbReference>
<dbReference type="AlphaFoldDB" id="A0A9X4MBZ0"/>
<keyword evidence="4" id="KW-1185">Reference proteome</keyword>
<keyword evidence="1" id="KW-0732">Signal</keyword>
<dbReference type="InterPro" id="IPR025240">
    <property type="entry name" value="DUF4189"/>
</dbReference>
<dbReference type="EMBL" id="VBTY01000111">
    <property type="protein sequence ID" value="MDG3495590.1"/>
    <property type="molecule type" value="Genomic_DNA"/>
</dbReference>
<organism evidence="3 4">
    <name type="scientific">Pseudanabaena catenata USMAC16</name>
    <dbReference type="NCBI Taxonomy" id="1855837"/>
    <lineage>
        <taxon>Bacteria</taxon>
        <taxon>Bacillati</taxon>
        <taxon>Cyanobacteriota</taxon>
        <taxon>Cyanophyceae</taxon>
        <taxon>Pseudanabaenales</taxon>
        <taxon>Pseudanabaenaceae</taxon>
        <taxon>Pseudanabaena</taxon>
    </lineage>
</organism>
<sequence length="118" mass="12087">MKKYLGFVAAAFLLVEGFGAGAAFAGDKYGAVATGSGNAYGYAYNYNSQAEAEDAALSQCGSNCSVKVWFANACGAVAKGGGYLGWAWNADEYTAKAAALESCGNSSCEIAVWACTDR</sequence>
<comment type="caution">
    <text evidence="3">The sequence shown here is derived from an EMBL/GenBank/DDBJ whole genome shotgun (WGS) entry which is preliminary data.</text>
</comment>
<feature type="signal peptide" evidence="1">
    <location>
        <begin position="1"/>
        <end position="25"/>
    </location>
</feature>